<protein>
    <submittedName>
        <fullName evidence="1">Uncharacterized protein</fullName>
    </submittedName>
</protein>
<keyword evidence="2" id="KW-1185">Reference proteome</keyword>
<organism evidence="1 2">
    <name type="scientific">Bauhinia variegata</name>
    <name type="common">Purple orchid tree</name>
    <name type="synonym">Phanera variegata</name>
    <dbReference type="NCBI Taxonomy" id="167791"/>
    <lineage>
        <taxon>Eukaryota</taxon>
        <taxon>Viridiplantae</taxon>
        <taxon>Streptophyta</taxon>
        <taxon>Embryophyta</taxon>
        <taxon>Tracheophyta</taxon>
        <taxon>Spermatophyta</taxon>
        <taxon>Magnoliopsida</taxon>
        <taxon>eudicotyledons</taxon>
        <taxon>Gunneridae</taxon>
        <taxon>Pentapetalae</taxon>
        <taxon>rosids</taxon>
        <taxon>fabids</taxon>
        <taxon>Fabales</taxon>
        <taxon>Fabaceae</taxon>
        <taxon>Cercidoideae</taxon>
        <taxon>Cercideae</taxon>
        <taxon>Bauhiniinae</taxon>
        <taxon>Bauhinia</taxon>
    </lineage>
</organism>
<name>A0ACB9Q1A3_BAUVA</name>
<proteinExistence type="predicted"/>
<sequence>MEHNHDMPMDPMAKGTTMHMNLYWGKDAIILFSGWPKHSLGMYILALLLVFFLAMAAEILSIQRYGPVKRGTNPVAKGITQAAIYAIRMGFLYLVMLAVMSFNLGIFIAAIVGHTLGFFVVKSRAVAVANKENKDELPSSTIIPASNI</sequence>
<reference evidence="1 2" key="1">
    <citation type="journal article" date="2022" name="DNA Res.">
        <title>Chromosomal-level genome assembly of the orchid tree Bauhinia variegata (Leguminosae; Cercidoideae) supports the allotetraploid origin hypothesis of Bauhinia.</title>
        <authorList>
            <person name="Zhong Y."/>
            <person name="Chen Y."/>
            <person name="Zheng D."/>
            <person name="Pang J."/>
            <person name="Liu Y."/>
            <person name="Luo S."/>
            <person name="Meng S."/>
            <person name="Qian L."/>
            <person name="Wei D."/>
            <person name="Dai S."/>
            <person name="Zhou R."/>
        </authorList>
    </citation>
    <scope>NUCLEOTIDE SEQUENCE [LARGE SCALE GENOMIC DNA]</scope>
    <source>
        <strain evidence="1">BV-YZ2020</strain>
    </source>
</reference>
<accession>A0ACB9Q1A3</accession>
<dbReference type="Proteomes" id="UP000828941">
    <property type="component" value="Chromosome 2"/>
</dbReference>
<evidence type="ECO:0000313" key="1">
    <source>
        <dbReference type="EMBL" id="KAI4354593.1"/>
    </source>
</evidence>
<dbReference type="EMBL" id="CM039427">
    <property type="protein sequence ID" value="KAI4354593.1"/>
    <property type="molecule type" value="Genomic_DNA"/>
</dbReference>
<evidence type="ECO:0000313" key="2">
    <source>
        <dbReference type="Proteomes" id="UP000828941"/>
    </source>
</evidence>
<comment type="caution">
    <text evidence="1">The sequence shown here is derived from an EMBL/GenBank/DDBJ whole genome shotgun (WGS) entry which is preliminary data.</text>
</comment>
<gene>
    <name evidence="1" type="ORF">L6164_003443</name>
</gene>